<accession>A0A6P5JP02</accession>
<dbReference type="FunFam" id="1.20.1070.10:FF:000013">
    <property type="entry name" value="Olfactory receptor"/>
    <property type="match status" value="1"/>
</dbReference>
<gene>
    <name evidence="16" type="primary">LOC110203012</name>
</gene>
<dbReference type="InterPro" id="IPR000725">
    <property type="entry name" value="Olfact_rcpt"/>
</dbReference>
<evidence type="ECO:0000256" key="13">
    <source>
        <dbReference type="RuleBase" id="RU363047"/>
    </source>
</evidence>
<comment type="subcellular location">
    <subcellularLocation>
        <location evidence="1 13">Cell membrane</location>
        <topology evidence="1 13">Multi-pass membrane protein</topology>
    </subcellularLocation>
</comment>
<evidence type="ECO:0000256" key="4">
    <source>
        <dbReference type="ARBA" id="ARBA00022692"/>
    </source>
</evidence>
<keyword evidence="5 13" id="KW-0552">Olfaction</keyword>
<feature type="transmembrane region" description="Helical" evidence="13">
    <location>
        <begin position="96"/>
        <end position="118"/>
    </location>
</feature>
<keyword evidence="9" id="KW-1015">Disulfide bond</keyword>
<evidence type="ECO:0000256" key="1">
    <source>
        <dbReference type="ARBA" id="ARBA00004651"/>
    </source>
</evidence>
<feature type="transmembrane region" description="Helical" evidence="13">
    <location>
        <begin position="270"/>
        <end position="290"/>
    </location>
</feature>
<dbReference type="PANTHER" id="PTHR26454:SF27">
    <property type="entry name" value="OLFACTORY RECEPTOR 6C1"/>
    <property type="match status" value="1"/>
</dbReference>
<dbReference type="InterPro" id="IPR000276">
    <property type="entry name" value="GPCR_Rhodpsn"/>
</dbReference>
<keyword evidence="8 13" id="KW-0472">Membrane</keyword>
<dbReference type="Pfam" id="PF13853">
    <property type="entry name" value="7tm_4"/>
    <property type="match status" value="1"/>
</dbReference>
<dbReference type="Proteomes" id="UP000515140">
    <property type="component" value="Unplaced"/>
</dbReference>
<dbReference type="InParanoid" id="A0A6P5JP02"/>
<evidence type="ECO:0000256" key="10">
    <source>
        <dbReference type="ARBA" id="ARBA00023170"/>
    </source>
</evidence>
<feature type="transmembrane region" description="Helical" evidence="13">
    <location>
        <begin position="138"/>
        <end position="161"/>
    </location>
</feature>
<dbReference type="PROSITE" id="PS50262">
    <property type="entry name" value="G_PROTEIN_RECEP_F1_2"/>
    <property type="match status" value="1"/>
</dbReference>
<dbReference type="GO" id="GO:0004984">
    <property type="term" value="F:olfactory receptor activity"/>
    <property type="evidence" value="ECO:0007669"/>
    <property type="project" value="InterPro"/>
</dbReference>
<dbReference type="InterPro" id="IPR047132">
    <property type="entry name" value="Olfact_rcpt_6C-like"/>
</dbReference>
<keyword evidence="7 12" id="KW-0297">G-protein coupled receptor</keyword>
<dbReference type="AlphaFoldDB" id="A0A6P5JP02"/>
<evidence type="ECO:0000313" key="16">
    <source>
        <dbReference type="RefSeq" id="XP_020835108.1"/>
    </source>
</evidence>
<dbReference type="InterPro" id="IPR017452">
    <property type="entry name" value="GPCR_Rhodpsn_7TM"/>
</dbReference>
<dbReference type="FunFam" id="1.10.1220.70:FF:000001">
    <property type="entry name" value="Olfactory receptor"/>
    <property type="match status" value="1"/>
</dbReference>
<dbReference type="GeneID" id="110203012"/>
<dbReference type="KEGG" id="pcw:110203012"/>
<evidence type="ECO:0000256" key="11">
    <source>
        <dbReference type="ARBA" id="ARBA00023224"/>
    </source>
</evidence>
<keyword evidence="3 13" id="KW-1003">Cell membrane</keyword>
<dbReference type="PRINTS" id="PR00245">
    <property type="entry name" value="OLFACTORYR"/>
</dbReference>
<protein>
    <recommendedName>
        <fullName evidence="13">Olfactory receptor</fullName>
    </recommendedName>
</protein>
<evidence type="ECO:0000256" key="8">
    <source>
        <dbReference type="ARBA" id="ARBA00023136"/>
    </source>
</evidence>
<dbReference type="RefSeq" id="XP_020835108.1">
    <property type="nucleotide sequence ID" value="XM_020979449.1"/>
</dbReference>
<feature type="transmembrane region" description="Helical" evidence="13">
    <location>
        <begin position="198"/>
        <end position="224"/>
    </location>
</feature>
<dbReference type="PANTHER" id="PTHR26454">
    <property type="entry name" value="OLFACTORY RECEPTOR"/>
    <property type="match status" value="1"/>
</dbReference>
<evidence type="ECO:0000313" key="15">
    <source>
        <dbReference type="Proteomes" id="UP000515140"/>
    </source>
</evidence>
<dbReference type="PRINTS" id="PR00237">
    <property type="entry name" value="GPCRRHODOPSN"/>
</dbReference>
<evidence type="ECO:0000256" key="5">
    <source>
        <dbReference type="ARBA" id="ARBA00022725"/>
    </source>
</evidence>
<keyword evidence="4 12" id="KW-0812">Transmembrane</keyword>
<sequence length="313" mass="35768">MKNHTQVTEFILLGLSDDPDIQMVIFFFLLLAYVLSIAGNVTIIILTLLDSHLQNPMYFFLRNFSFLEISFTTASVPRFLGTIITGDKTISYNGCMVQFFFVILLGVTEFYLLAAMSYDRYVAICKPLRYTTIMSNRVCTLLVFCSWCISFMIIFIILMLMQQLDYCADNIIDHFICDYSPLLQLSCTDTQFLETMGFSWAIVTLMFTLALVILSYTKIIWTILQIPSVSQRKKAFSTCSCHMIVISISYGSCIFMYMKPSAKDRASFSKGVAVLNASVAPMLNPFIYSLRNQQVKQAFMDMIQKIVFSSKKE</sequence>
<keyword evidence="6 13" id="KW-1133">Transmembrane helix</keyword>
<feature type="transmembrane region" description="Helical" evidence="13">
    <location>
        <begin position="236"/>
        <end position="258"/>
    </location>
</feature>
<evidence type="ECO:0000256" key="2">
    <source>
        <dbReference type="ARBA" id="ARBA00010663"/>
    </source>
</evidence>
<dbReference type="PROSITE" id="PS00237">
    <property type="entry name" value="G_PROTEIN_RECEP_F1_1"/>
    <property type="match status" value="1"/>
</dbReference>
<keyword evidence="10 12" id="KW-0675">Receptor</keyword>
<evidence type="ECO:0000256" key="3">
    <source>
        <dbReference type="ARBA" id="ARBA00022475"/>
    </source>
</evidence>
<keyword evidence="11 12" id="KW-0807">Transducer</keyword>
<dbReference type="GO" id="GO:0005886">
    <property type="term" value="C:plasma membrane"/>
    <property type="evidence" value="ECO:0007669"/>
    <property type="project" value="UniProtKB-SubCell"/>
</dbReference>
<dbReference type="SUPFAM" id="SSF81321">
    <property type="entry name" value="Family A G protein-coupled receptor-like"/>
    <property type="match status" value="1"/>
</dbReference>
<evidence type="ECO:0000256" key="12">
    <source>
        <dbReference type="RuleBase" id="RU000688"/>
    </source>
</evidence>
<dbReference type="GO" id="GO:0004930">
    <property type="term" value="F:G protein-coupled receptor activity"/>
    <property type="evidence" value="ECO:0007669"/>
    <property type="project" value="UniProtKB-KW"/>
</dbReference>
<keyword evidence="15" id="KW-1185">Reference proteome</keyword>
<proteinExistence type="inferred from homology"/>
<dbReference type="Gene3D" id="1.20.1070.10">
    <property type="entry name" value="Rhodopsin 7-helix transmembrane proteins"/>
    <property type="match status" value="1"/>
</dbReference>
<keyword evidence="13" id="KW-0716">Sensory transduction</keyword>
<feature type="transmembrane region" description="Helical" evidence="13">
    <location>
        <begin position="61"/>
        <end position="84"/>
    </location>
</feature>
<feature type="domain" description="G-protein coupled receptors family 1 profile" evidence="14">
    <location>
        <begin position="39"/>
        <end position="288"/>
    </location>
</feature>
<evidence type="ECO:0000256" key="6">
    <source>
        <dbReference type="ARBA" id="ARBA00022989"/>
    </source>
</evidence>
<evidence type="ECO:0000259" key="14">
    <source>
        <dbReference type="PROSITE" id="PS50262"/>
    </source>
</evidence>
<feature type="transmembrane region" description="Helical" evidence="13">
    <location>
        <begin position="23"/>
        <end position="49"/>
    </location>
</feature>
<reference evidence="16" key="1">
    <citation type="submission" date="2025-08" db="UniProtKB">
        <authorList>
            <consortium name="RefSeq"/>
        </authorList>
    </citation>
    <scope>IDENTIFICATION</scope>
    <source>
        <tissue evidence="16">Spleen</tissue>
    </source>
</reference>
<dbReference type="CDD" id="cd15912">
    <property type="entry name" value="7tmA_OR6C-like"/>
    <property type="match status" value="1"/>
</dbReference>
<evidence type="ECO:0000256" key="7">
    <source>
        <dbReference type="ARBA" id="ARBA00023040"/>
    </source>
</evidence>
<evidence type="ECO:0000256" key="9">
    <source>
        <dbReference type="ARBA" id="ARBA00023157"/>
    </source>
</evidence>
<comment type="similarity">
    <text evidence="2 12">Belongs to the G-protein coupled receptor 1 family.</text>
</comment>
<name>A0A6P5JP02_PHACI</name>
<organism evidence="15 16">
    <name type="scientific">Phascolarctos cinereus</name>
    <name type="common">Koala</name>
    <dbReference type="NCBI Taxonomy" id="38626"/>
    <lineage>
        <taxon>Eukaryota</taxon>
        <taxon>Metazoa</taxon>
        <taxon>Chordata</taxon>
        <taxon>Craniata</taxon>
        <taxon>Vertebrata</taxon>
        <taxon>Euteleostomi</taxon>
        <taxon>Mammalia</taxon>
        <taxon>Metatheria</taxon>
        <taxon>Diprotodontia</taxon>
        <taxon>Phascolarctidae</taxon>
        <taxon>Phascolarctos</taxon>
    </lineage>
</organism>